<dbReference type="Proteomes" id="UP000271624">
    <property type="component" value="Unassembled WGS sequence"/>
</dbReference>
<reference evidence="2" key="1">
    <citation type="submission" date="2018-12" db="EMBL/GenBank/DDBJ databases">
        <authorList>
            <person name="Will S."/>
            <person name="Neumann-Schaal M."/>
            <person name="Henke P."/>
        </authorList>
    </citation>
    <scope>NUCLEOTIDE SEQUENCE</scope>
    <source>
        <strain evidence="2">PCC 7102</strain>
    </source>
</reference>
<evidence type="ECO:0000313" key="3">
    <source>
        <dbReference type="Proteomes" id="UP000271624"/>
    </source>
</evidence>
<organism evidence="2 3">
    <name type="scientific">Dulcicalothrix desertica PCC 7102</name>
    <dbReference type="NCBI Taxonomy" id="232991"/>
    <lineage>
        <taxon>Bacteria</taxon>
        <taxon>Bacillati</taxon>
        <taxon>Cyanobacteriota</taxon>
        <taxon>Cyanophyceae</taxon>
        <taxon>Nostocales</taxon>
        <taxon>Calotrichaceae</taxon>
        <taxon>Dulcicalothrix</taxon>
    </lineage>
</organism>
<dbReference type="RefSeq" id="WP_170213598.1">
    <property type="nucleotide sequence ID" value="NZ_RSCL01000012.1"/>
</dbReference>
<gene>
    <name evidence="2" type="ORF">DSM106972_048950</name>
</gene>
<evidence type="ECO:0000313" key="2">
    <source>
        <dbReference type="EMBL" id="RUT03981.1"/>
    </source>
</evidence>
<keyword evidence="1" id="KW-1133">Transmembrane helix</keyword>
<sequence>MLKKFCGQAFKTVNAAMGFISLTAIAIGAVSTFSGLGLRLIARGGISIIPEERTERLTSLGMGLCLCGGVGFAGAVVVAAGAASLLDATDKEESQASNNNRVVFKPGDSVQQELTDSSLYLYQVMRIEGSRALENKLIVGRIEDEQTRKVVIYDTLNHHVDSLMEIFDADCDELELVGKAFSSTLSNPWDAVCDFIDYHRPQLGKKYWFGNCIEKCTGCCYFHGDNNIVCGLYVFGWEEDCTCPDWQPIKNKQRAYFPYEREEVIERLNQDIEPNKAVIHKNDDGTLTLWDNHTLRRFNFTWTGILLNDSDRLLELGTHARLLSYCQYFAVRAVIEFDYSTKIDKFIKQLKGIATVEIEDEGINVRTNYCPHLNINITRTYRFRFDGIPLYPYESIVPVELKHNYNLVTFVEWSKANKSKIRR</sequence>
<feature type="transmembrane region" description="Helical" evidence="1">
    <location>
        <begin position="20"/>
        <end position="42"/>
    </location>
</feature>
<evidence type="ECO:0000256" key="1">
    <source>
        <dbReference type="SAM" id="Phobius"/>
    </source>
</evidence>
<keyword evidence="1" id="KW-0812">Transmembrane</keyword>
<feature type="transmembrane region" description="Helical" evidence="1">
    <location>
        <begin position="63"/>
        <end position="86"/>
    </location>
</feature>
<proteinExistence type="predicted"/>
<reference evidence="2" key="2">
    <citation type="journal article" date="2019" name="Genome Biol. Evol.">
        <title>Day and night: Metabolic profiles and evolutionary relationships of six axenic non-marine cyanobacteria.</title>
        <authorList>
            <person name="Will S.E."/>
            <person name="Henke P."/>
            <person name="Boedeker C."/>
            <person name="Huang S."/>
            <person name="Brinkmann H."/>
            <person name="Rohde M."/>
            <person name="Jarek M."/>
            <person name="Friedl T."/>
            <person name="Seufert S."/>
            <person name="Schumacher M."/>
            <person name="Overmann J."/>
            <person name="Neumann-Schaal M."/>
            <person name="Petersen J."/>
        </authorList>
    </citation>
    <scope>NUCLEOTIDE SEQUENCE [LARGE SCALE GENOMIC DNA]</scope>
    <source>
        <strain evidence="2">PCC 7102</strain>
    </source>
</reference>
<keyword evidence="3" id="KW-1185">Reference proteome</keyword>
<accession>A0A3S1AM08</accession>
<keyword evidence="1" id="KW-0472">Membrane</keyword>
<protein>
    <submittedName>
        <fullName evidence="2">Uncharacterized protein</fullName>
    </submittedName>
</protein>
<dbReference type="AlphaFoldDB" id="A0A3S1AM08"/>
<name>A0A3S1AM08_9CYAN</name>
<dbReference type="EMBL" id="RSCL01000012">
    <property type="protein sequence ID" value="RUT03981.1"/>
    <property type="molecule type" value="Genomic_DNA"/>
</dbReference>
<comment type="caution">
    <text evidence="2">The sequence shown here is derived from an EMBL/GenBank/DDBJ whole genome shotgun (WGS) entry which is preliminary data.</text>
</comment>